<dbReference type="FunFam" id="3.30.830.10:FF:000003">
    <property type="entry name" value="Insulin-degrading enzyme"/>
    <property type="match status" value="1"/>
</dbReference>
<proteinExistence type="inferred from homology"/>
<dbReference type="EMBL" id="GGEC01047117">
    <property type="protein sequence ID" value="MBX27601.1"/>
    <property type="molecule type" value="Transcribed_RNA"/>
</dbReference>
<evidence type="ECO:0000256" key="7">
    <source>
        <dbReference type="ARBA" id="ARBA00023049"/>
    </source>
</evidence>
<dbReference type="InterPro" id="IPR032632">
    <property type="entry name" value="Peptidase_M16_M"/>
</dbReference>
<evidence type="ECO:0000256" key="5">
    <source>
        <dbReference type="ARBA" id="ARBA00022801"/>
    </source>
</evidence>
<evidence type="ECO:0000256" key="4">
    <source>
        <dbReference type="ARBA" id="ARBA00022723"/>
    </source>
</evidence>
<name>A0A2P2MBL7_RHIMU</name>
<keyword evidence="7" id="KW-0482">Metalloprotease</keyword>
<comment type="cofactor">
    <cofactor evidence="1">
        <name>Zn(2+)</name>
        <dbReference type="ChEBI" id="CHEBI:29105"/>
    </cofactor>
</comment>
<dbReference type="InterPro" id="IPR054734">
    <property type="entry name" value="PqqF-like_C_4"/>
</dbReference>
<evidence type="ECO:0008006" key="11">
    <source>
        <dbReference type="Google" id="ProtNLM"/>
    </source>
</evidence>
<dbReference type="Pfam" id="PF16187">
    <property type="entry name" value="Peptidase_M16_M"/>
    <property type="match status" value="1"/>
</dbReference>
<dbReference type="GO" id="GO:0046872">
    <property type="term" value="F:metal ion binding"/>
    <property type="evidence" value="ECO:0007669"/>
    <property type="project" value="UniProtKB-KW"/>
</dbReference>
<accession>A0A2P2MBL7</accession>
<dbReference type="InterPro" id="IPR011249">
    <property type="entry name" value="Metalloenz_LuxS/M16"/>
</dbReference>
<dbReference type="SUPFAM" id="SSF63411">
    <property type="entry name" value="LuxS/MPP-like metallohydrolase"/>
    <property type="match status" value="2"/>
</dbReference>
<evidence type="ECO:0000313" key="10">
    <source>
        <dbReference type="EMBL" id="MBX27601.1"/>
    </source>
</evidence>
<dbReference type="Gene3D" id="3.30.830.10">
    <property type="entry name" value="Metalloenzyme, LuxS/M16 peptidase-like"/>
    <property type="match status" value="2"/>
</dbReference>
<dbReference type="InterPro" id="IPR050626">
    <property type="entry name" value="Peptidase_M16"/>
</dbReference>
<dbReference type="Pfam" id="PF22456">
    <property type="entry name" value="PqqF-like_C_4"/>
    <property type="match status" value="1"/>
</dbReference>
<dbReference type="FunFam" id="3.30.830.10:FF:000028">
    <property type="entry name" value="Insulin-degrading enzyme-like 1 peroxisomal"/>
    <property type="match status" value="1"/>
</dbReference>
<comment type="similarity">
    <text evidence="2">Belongs to the peptidase M16 family.</text>
</comment>
<evidence type="ECO:0000259" key="9">
    <source>
        <dbReference type="Pfam" id="PF22456"/>
    </source>
</evidence>
<feature type="domain" description="Coenzyme PQQ synthesis protein F-like C-terminal lobe" evidence="9">
    <location>
        <begin position="249"/>
        <end position="348"/>
    </location>
</feature>
<evidence type="ECO:0000256" key="3">
    <source>
        <dbReference type="ARBA" id="ARBA00022670"/>
    </source>
</evidence>
<organism evidence="10">
    <name type="scientific">Rhizophora mucronata</name>
    <name type="common">Asiatic mangrove</name>
    <dbReference type="NCBI Taxonomy" id="61149"/>
    <lineage>
        <taxon>Eukaryota</taxon>
        <taxon>Viridiplantae</taxon>
        <taxon>Streptophyta</taxon>
        <taxon>Embryophyta</taxon>
        <taxon>Tracheophyta</taxon>
        <taxon>Spermatophyta</taxon>
        <taxon>Magnoliopsida</taxon>
        <taxon>eudicotyledons</taxon>
        <taxon>Gunneridae</taxon>
        <taxon>Pentapetalae</taxon>
        <taxon>rosids</taxon>
        <taxon>fabids</taxon>
        <taxon>Malpighiales</taxon>
        <taxon>Rhizophoraceae</taxon>
        <taxon>Rhizophora</taxon>
    </lineage>
</organism>
<dbReference type="GO" id="GO:0051603">
    <property type="term" value="P:proteolysis involved in protein catabolic process"/>
    <property type="evidence" value="ECO:0007669"/>
    <property type="project" value="TreeGrafter"/>
</dbReference>
<keyword evidence="6" id="KW-0862">Zinc</keyword>
<keyword evidence="5" id="KW-0378">Hydrolase</keyword>
<sequence length="447" mass="51769">MFCLPKAFVRIDFHCPHSSSSPEAEVLTDFFTQLLIDYLNEYAYYAQVAGLYYRIKNTDSGFQVTLFGYNDKLRILLETVLEKIANFKVKPDRFTVIKETMTKDYENFKFQQPYQQAMYYCSLIIKDQAWPWIEELEVLHHLDAEDLSKFAPMMLSRIFLECYIAGNIEPSDAESMIKHMESMLSKGPNPICQPLLPSQHLTNRVIKLERGKSYFYPIEGLNPMDENSALMHYIQVHRDDFMMNVKLQLFALIAKQAAFHQLRSVEQLGYITVLLQRNDSGIHGLQFIIQSSVKGPGHIDSRVESFLKMFEVKLYEMTDGEFKSNVNALIDLKLEKHKNLWEESGFYWREITDGTLKFDRKECEVAALRQLTQKDLINFFDQYIKVGAPKKRSLSVRVYGSSHSSESSSDKNEPVPANSVQIGDIFCFRRSQPLYGSFKGGFGHMKL</sequence>
<dbReference type="AlphaFoldDB" id="A0A2P2MBL7"/>
<dbReference type="GO" id="GO:0005829">
    <property type="term" value="C:cytosol"/>
    <property type="evidence" value="ECO:0007669"/>
    <property type="project" value="TreeGrafter"/>
</dbReference>
<keyword evidence="3" id="KW-0645">Protease</keyword>
<feature type="domain" description="Peptidase M16 middle/third" evidence="8">
    <location>
        <begin position="2"/>
        <end position="137"/>
    </location>
</feature>
<evidence type="ECO:0000259" key="8">
    <source>
        <dbReference type="Pfam" id="PF16187"/>
    </source>
</evidence>
<keyword evidence="4" id="KW-0479">Metal-binding</keyword>
<evidence type="ECO:0000256" key="1">
    <source>
        <dbReference type="ARBA" id="ARBA00001947"/>
    </source>
</evidence>
<reference evidence="10" key="1">
    <citation type="submission" date="2018-02" db="EMBL/GenBank/DDBJ databases">
        <title>Rhizophora mucronata_Transcriptome.</title>
        <authorList>
            <person name="Meera S.P."/>
            <person name="Sreeshan A."/>
            <person name="Augustine A."/>
        </authorList>
    </citation>
    <scope>NUCLEOTIDE SEQUENCE</scope>
    <source>
        <tissue evidence="10">Leaf</tissue>
    </source>
</reference>
<evidence type="ECO:0000256" key="2">
    <source>
        <dbReference type="ARBA" id="ARBA00007261"/>
    </source>
</evidence>
<dbReference type="PANTHER" id="PTHR43690">
    <property type="entry name" value="NARDILYSIN"/>
    <property type="match status" value="1"/>
</dbReference>
<dbReference type="GO" id="GO:0004222">
    <property type="term" value="F:metalloendopeptidase activity"/>
    <property type="evidence" value="ECO:0007669"/>
    <property type="project" value="TreeGrafter"/>
</dbReference>
<protein>
    <recommendedName>
        <fullName evidence="11">Insulin-degrading enzyme-like 1, peroxisomal</fullName>
    </recommendedName>
</protein>
<dbReference type="GO" id="GO:0005739">
    <property type="term" value="C:mitochondrion"/>
    <property type="evidence" value="ECO:0007669"/>
    <property type="project" value="TreeGrafter"/>
</dbReference>
<dbReference type="PANTHER" id="PTHR43690:SF18">
    <property type="entry name" value="INSULIN-DEGRADING ENZYME-RELATED"/>
    <property type="match status" value="1"/>
</dbReference>
<dbReference type="GO" id="GO:0043171">
    <property type="term" value="P:peptide catabolic process"/>
    <property type="evidence" value="ECO:0007669"/>
    <property type="project" value="TreeGrafter"/>
</dbReference>
<evidence type="ECO:0000256" key="6">
    <source>
        <dbReference type="ARBA" id="ARBA00022833"/>
    </source>
</evidence>